<dbReference type="Pfam" id="PF13182">
    <property type="entry name" value="DUF4007"/>
    <property type="match status" value="1"/>
</dbReference>
<accession>A0AB39YQT6</accession>
<name>A0AB39YQT6_9MICC</name>
<protein>
    <submittedName>
        <fullName evidence="2">DUF4007 family protein</fullName>
    </submittedName>
</protein>
<gene>
    <name evidence="2" type="ORF">ABQM86_06375</name>
</gene>
<sequence>MSGALLGAAAEPAFARHETFHLRFGWLRKGFTAALSDPEAFSRPNATVELGVGKNMVNAIRYWCQAYKILETTPNEERPRMPHLTPSAFGRQLLDEDGWDPWLEDPASLWLLHWKLLGPKCMAPVWWTAFNLFVPEQFEEYQLTDLVVELTAAAGWKSVMESSVKKDVDCLLRTFGVRRTGRQTMDDLLDCPTRQLGLIAPAAGEARSWRFVTGPKPSLPSAIVAYACLDFMAGVGGKERTISVARLAGDPGAPGRAFRLTESNLYDILIEAAKSVPQMRVAEPAGLRQFIVNGDVEALRDQIINEYYRARQEQAA</sequence>
<dbReference type="EMBL" id="CP165735">
    <property type="protein sequence ID" value="XDV72784.1"/>
    <property type="molecule type" value="Genomic_DNA"/>
</dbReference>
<dbReference type="InterPro" id="IPR025248">
    <property type="entry name" value="DUF4007"/>
</dbReference>
<dbReference type="RefSeq" id="WP_369746198.1">
    <property type="nucleotide sequence ID" value="NZ_CP165735.1"/>
</dbReference>
<dbReference type="AlphaFoldDB" id="A0AB39YQT6"/>
<proteinExistence type="predicted"/>
<organism evidence="2">
    <name type="scientific">Paenarthrobacter sp. AMU7</name>
    <dbReference type="NCBI Taxonomy" id="3162492"/>
    <lineage>
        <taxon>Bacteria</taxon>
        <taxon>Bacillati</taxon>
        <taxon>Actinomycetota</taxon>
        <taxon>Actinomycetes</taxon>
        <taxon>Micrococcales</taxon>
        <taxon>Micrococcaceae</taxon>
        <taxon>Paenarthrobacter</taxon>
    </lineage>
</organism>
<feature type="domain" description="DUF4007" evidence="1">
    <location>
        <begin position="14"/>
        <end position="308"/>
    </location>
</feature>
<reference evidence="2" key="1">
    <citation type="submission" date="2024-07" db="EMBL/GenBank/DDBJ databases">
        <authorList>
            <person name="Li J."/>
            <person name="Wei H."/>
            <person name="Ma J."/>
        </authorList>
    </citation>
    <scope>NUCLEOTIDE SEQUENCE</scope>
    <source>
        <strain evidence="2">AMU7</strain>
    </source>
</reference>
<evidence type="ECO:0000313" key="2">
    <source>
        <dbReference type="EMBL" id="XDV72784.1"/>
    </source>
</evidence>
<evidence type="ECO:0000259" key="1">
    <source>
        <dbReference type="Pfam" id="PF13182"/>
    </source>
</evidence>